<evidence type="ECO:0000256" key="5">
    <source>
        <dbReference type="ARBA" id="ARBA00022597"/>
    </source>
</evidence>
<keyword evidence="5" id="KW-0762">Sugar transport</keyword>
<evidence type="ECO:0000313" key="13">
    <source>
        <dbReference type="EMBL" id="KHJ67588.1"/>
    </source>
</evidence>
<dbReference type="PANTHER" id="PTHR30413">
    <property type="entry name" value="INNER MEMBRANE TRANSPORT PERMEASE"/>
    <property type="match status" value="1"/>
</dbReference>
<dbReference type="PROSITE" id="PS51012">
    <property type="entry name" value="ABC_TM2"/>
    <property type="match status" value="1"/>
</dbReference>
<evidence type="ECO:0000313" key="14">
    <source>
        <dbReference type="Proteomes" id="UP000030853"/>
    </source>
</evidence>
<dbReference type="GO" id="GO:0015774">
    <property type="term" value="P:polysaccharide transport"/>
    <property type="evidence" value="ECO:0007669"/>
    <property type="project" value="UniProtKB-KW"/>
</dbReference>
<dbReference type="GO" id="GO:0140359">
    <property type="term" value="F:ABC-type transporter activity"/>
    <property type="evidence" value="ECO:0007669"/>
    <property type="project" value="InterPro"/>
</dbReference>
<feature type="transmembrane region" description="Helical" evidence="11">
    <location>
        <begin position="177"/>
        <end position="195"/>
    </location>
</feature>
<feature type="transmembrane region" description="Helical" evidence="11">
    <location>
        <begin position="61"/>
        <end position="77"/>
    </location>
</feature>
<dbReference type="InterPro" id="IPR047817">
    <property type="entry name" value="ABC2_TM_bact-type"/>
</dbReference>
<gene>
    <name evidence="13" type="ORF">QU24_13440</name>
</gene>
<dbReference type="PIRSF" id="PIRSF006648">
    <property type="entry name" value="DrrB"/>
    <property type="match status" value="1"/>
</dbReference>
<keyword evidence="10 11" id="KW-0472">Membrane</keyword>
<feature type="transmembrane region" description="Helical" evidence="11">
    <location>
        <begin position="32"/>
        <end position="55"/>
    </location>
</feature>
<feature type="transmembrane region" description="Helical" evidence="11">
    <location>
        <begin position="143"/>
        <end position="165"/>
    </location>
</feature>
<dbReference type="EMBL" id="JTJJ01000045">
    <property type="protein sequence ID" value="KHJ67588.1"/>
    <property type="molecule type" value="Genomic_DNA"/>
</dbReference>
<feature type="transmembrane region" description="Helical" evidence="11">
    <location>
        <begin position="230"/>
        <end position="250"/>
    </location>
</feature>
<proteinExistence type="inferred from homology"/>
<dbReference type="InterPro" id="IPR000412">
    <property type="entry name" value="ABC_2_transport"/>
</dbReference>
<keyword evidence="9" id="KW-0625">Polysaccharide transport</keyword>
<evidence type="ECO:0000256" key="10">
    <source>
        <dbReference type="ARBA" id="ARBA00023136"/>
    </source>
</evidence>
<evidence type="ECO:0000256" key="2">
    <source>
        <dbReference type="ARBA" id="ARBA00007783"/>
    </source>
</evidence>
<dbReference type="AlphaFoldDB" id="A0A0B1R3F9"/>
<evidence type="ECO:0000256" key="4">
    <source>
        <dbReference type="ARBA" id="ARBA00022475"/>
    </source>
</evidence>
<comment type="subcellular location">
    <subcellularLocation>
        <location evidence="11">Cell inner membrane</location>
        <topology evidence="11">Multi-pass membrane protein</topology>
    </subcellularLocation>
    <subcellularLocation>
        <location evidence="1">Cell membrane</location>
        <topology evidence="1">Multi-pass membrane protein</topology>
    </subcellularLocation>
</comment>
<organism evidence="13 14">
    <name type="scientific">Pantoea rodasii</name>
    <dbReference type="NCBI Taxonomy" id="1076549"/>
    <lineage>
        <taxon>Bacteria</taxon>
        <taxon>Pseudomonadati</taxon>
        <taxon>Pseudomonadota</taxon>
        <taxon>Gammaproteobacteria</taxon>
        <taxon>Enterobacterales</taxon>
        <taxon>Erwiniaceae</taxon>
        <taxon>Pantoea</taxon>
    </lineage>
</organism>
<feature type="domain" description="ABC transmembrane type-2" evidence="12">
    <location>
        <begin position="30"/>
        <end position="253"/>
    </location>
</feature>
<evidence type="ECO:0000259" key="12">
    <source>
        <dbReference type="PROSITE" id="PS51012"/>
    </source>
</evidence>
<dbReference type="Proteomes" id="UP000030853">
    <property type="component" value="Unassembled WGS sequence"/>
</dbReference>
<evidence type="ECO:0000256" key="1">
    <source>
        <dbReference type="ARBA" id="ARBA00004651"/>
    </source>
</evidence>
<sequence>MARSGFEVQQAAVKALFLREIRTRFGKYRLGYFWAILEPAAHLLVLLGIFGFIMHRTMPDISFPVFLLNGIIPYFIFSNISNRSVGAIEANQGLFNYRPVKPIDTIIARATLESLIYIFVYAILMLSVSIAGEYFSITNLLQLISSWMLLIIYSSSIGIIFMVIGNEYKETQKFLPIILKPLYFLSCIMYPLHTIPREYWPYFLWNPIVHVVELSRESVMPGYISEGISLNYLAFCTLAILFLSLTMYRVNEKKMLMSK</sequence>
<dbReference type="InterPro" id="IPR013525">
    <property type="entry name" value="ABC2_TM"/>
</dbReference>
<dbReference type="PANTHER" id="PTHR30413:SF10">
    <property type="entry name" value="CAPSULE POLYSACCHARIDE EXPORT INNER-MEMBRANE PROTEIN CTRC"/>
    <property type="match status" value="1"/>
</dbReference>
<evidence type="ECO:0000256" key="9">
    <source>
        <dbReference type="ARBA" id="ARBA00023047"/>
    </source>
</evidence>
<evidence type="ECO:0000256" key="7">
    <source>
        <dbReference type="ARBA" id="ARBA00022903"/>
    </source>
</evidence>
<evidence type="ECO:0000256" key="3">
    <source>
        <dbReference type="ARBA" id="ARBA00022448"/>
    </source>
</evidence>
<evidence type="ECO:0000256" key="11">
    <source>
        <dbReference type="RuleBase" id="RU361157"/>
    </source>
</evidence>
<reference evidence="13 14" key="1">
    <citation type="submission" date="2014-11" db="EMBL/GenBank/DDBJ databases">
        <title>Genome sequencing of Pantoea rodasii ND03.</title>
        <authorList>
            <person name="Muhamad Yunos N.Y."/>
            <person name="Chan K.-G."/>
        </authorList>
    </citation>
    <scope>NUCLEOTIDE SEQUENCE [LARGE SCALE GENOMIC DNA]</scope>
    <source>
        <strain evidence="13 14">ND03</strain>
    </source>
</reference>
<comment type="caution">
    <text evidence="13">The sequence shown here is derived from an EMBL/GenBank/DDBJ whole genome shotgun (WGS) entry which is preliminary data.</text>
</comment>
<dbReference type="RefSeq" id="WP_039331897.1">
    <property type="nucleotide sequence ID" value="NZ_JTJJ01000045.1"/>
</dbReference>
<comment type="similarity">
    <text evidence="2 11">Belongs to the ABC-2 integral membrane protein family.</text>
</comment>
<dbReference type="GO" id="GO:0015920">
    <property type="term" value="P:lipopolysaccharide transport"/>
    <property type="evidence" value="ECO:0007669"/>
    <property type="project" value="TreeGrafter"/>
</dbReference>
<keyword evidence="7" id="KW-0972">Capsule biogenesis/degradation</keyword>
<keyword evidence="3 11" id="KW-0813">Transport</keyword>
<protein>
    <recommendedName>
        <fullName evidence="11">Transport permease protein</fullName>
    </recommendedName>
</protein>
<dbReference type="Pfam" id="PF01061">
    <property type="entry name" value="ABC2_membrane"/>
    <property type="match status" value="1"/>
</dbReference>
<keyword evidence="8 11" id="KW-1133">Transmembrane helix</keyword>
<feature type="transmembrane region" description="Helical" evidence="11">
    <location>
        <begin position="115"/>
        <end position="137"/>
    </location>
</feature>
<dbReference type="GO" id="GO:0043190">
    <property type="term" value="C:ATP-binding cassette (ABC) transporter complex"/>
    <property type="evidence" value="ECO:0007669"/>
    <property type="project" value="InterPro"/>
</dbReference>
<evidence type="ECO:0000256" key="8">
    <source>
        <dbReference type="ARBA" id="ARBA00022989"/>
    </source>
</evidence>
<evidence type="ECO:0000256" key="6">
    <source>
        <dbReference type="ARBA" id="ARBA00022692"/>
    </source>
</evidence>
<keyword evidence="6 11" id="KW-0812">Transmembrane</keyword>
<dbReference type="PRINTS" id="PR00164">
    <property type="entry name" value="ABC2TRNSPORT"/>
</dbReference>
<keyword evidence="4 11" id="KW-1003">Cell membrane</keyword>
<accession>A0A0B1R3F9</accession>
<name>A0A0B1R3F9_9GAMM</name>